<feature type="domain" description="DUF7159" evidence="2">
    <location>
        <begin position="3"/>
        <end position="101"/>
    </location>
</feature>
<dbReference type="RefSeq" id="WP_280830971.1">
    <property type="nucleotide sequence ID" value="NZ_JARXVE010000001.1"/>
</dbReference>
<evidence type="ECO:0000313" key="3">
    <source>
        <dbReference type="EMBL" id="MDH6194366.1"/>
    </source>
</evidence>
<dbReference type="InterPro" id="IPR055583">
    <property type="entry name" value="DUF7159"/>
</dbReference>
<accession>A0ABT6KUG2</accession>
<reference evidence="3 4" key="1">
    <citation type="submission" date="2023-04" db="EMBL/GenBank/DDBJ databases">
        <title>Forest soil microbial communities from Buena Vista Peninsula, Colon Province, Panama.</title>
        <authorList>
            <person name="Bouskill N."/>
        </authorList>
    </citation>
    <scope>NUCLEOTIDE SEQUENCE [LARGE SCALE GENOMIC DNA]</scope>
    <source>
        <strain evidence="3 4">AC80</strain>
    </source>
</reference>
<feature type="compositionally biased region" description="Low complexity" evidence="1">
    <location>
        <begin position="270"/>
        <end position="284"/>
    </location>
</feature>
<gene>
    <name evidence="3" type="ORF">M2272_000987</name>
</gene>
<feature type="region of interest" description="Disordered" evidence="1">
    <location>
        <begin position="262"/>
        <end position="297"/>
    </location>
</feature>
<comment type="caution">
    <text evidence="3">The sequence shown here is derived from an EMBL/GenBank/DDBJ whole genome shotgun (WGS) entry which is preliminary data.</text>
</comment>
<keyword evidence="4" id="KW-1185">Reference proteome</keyword>
<evidence type="ECO:0000259" key="2">
    <source>
        <dbReference type="Pfam" id="PF23717"/>
    </source>
</evidence>
<dbReference type="EMBL" id="JARXVE010000001">
    <property type="protein sequence ID" value="MDH6194366.1"/>
    <property type="molecule type" value="Genomic_DNA"/>
</dbReference>
<evidence type="ECO:0000313" key="4">
    <source>
        <dbReference type="Proteomes" id="UP001160130"/>
    </source>
</evidence>
<evidence type="ECO:0000256" key="1">
    <source>
        <dbReference type="SAM" id="MobiDB-lite"/>
    </source>
</evidence>
<dbReference type="Proteomes" id="UP001160130">
    <property type="component" value="Unassembled WGS sequence"/>
</dbReference>
<name>A0ABT6KUG2_9MYCO</name>
<organism evidence="3 4">
    <name type="scientific">Mycolicibacterium frederiksbergense</name>
    <dbReference type="NCBI Taxonomy" id="117567"/>
    <lineage>
        <taxon>Bacteria</taxon>
        <taxon>Bacillati</taxon>
        <taxon>Actinomycetota</taxon>
        <taxon>Actinomycetes</taxon>
        <taxon>Mycobacteriales</taxon>
        <taxon>Mycobacteriaceae</taxon>
        <taxon>Mycolicibacterium</taxon>
    </lineage>
</organism>
<sequence>MKTVLGLSVTARGIAWVLVDGGADSQVTPLDDDAFVVEAADQLAARAAAAVRSARVIAASSGQDVTAVGVTWSDDVADQATQLLHMLAVTGFDDVRVVPEPAGPDAGGADSQLSVARAAAQAVATNAVPPTVIPARHRPADPPKYRALRAAAAVAAAVGVATLTVGSQFSEPTPNLTASAGDVTGAGTPQVVTAAIPRVAVSPPVVTQSGVEAVSAQAAERAHRESAAEPAEPARPVDHVEPVALVDAARPTASPVVQAALPVPPQTPEPAAQPHLPAAQPHLPTEQPHIAVDPAPGPALLMDPSLLAALP</sequence>
<dbReference type="Pfam" id="PF23717">
    <property type="entry name" value="DUF7159"/>
    <property type="match status" value="1"/>
</dbReference>
<proteinExistence type="predicted"/>
<protein>
    <recommendedName>
        <fullName evidence="2">DUF7159 domain-containing protein</fullName>
    </recommendedName>
</protein>